<comment type="caution">
    <text evidence="1">The sequence shown here is derived from an EMBL/GenBank/DDBJ whole genome shotgun (WGS) entry which is preliminary data.</text>
</comment>
<organism evidence="1 2">
    <name type="scientific">Trifolium medium</name>
    <dbReference type="NCBI Taxonomy" id="97028"/>
    <lineage>
        <taxon>Eukaryota</taxon>
        <taxon>Viridiplantae</taxon>
        <taxon>Streptophyta</taxon>
        <taxon>Embryophyta</taxon>
        <taxon>Tracheophyta</taxon>
        <taxon>Spermatophyta</taxon>
        <taxon>Magnoliopsida</taxon>
        <taxon>eudicotyledons</taxon>
        <taxon>Gunneridae</taxon>
        <taxon>Pentapetalae</taxon>
        <taxon>rosids</taxon>
        <taxon>fabids</taxon>
        <taxon>Fabales</taxon>
        <taxon>Fabaceae</taxon>
        <taxon>Papilionoideae</taxon>
        <taxon>50 kb inversion clade</taxon>
        <taxon>NPAAA clade</taxon>
        <taxon>Hologalegina</taxon>
        <taxon>IRL clade</taxon>
        <taxon>Trifolieae</taxon>
        <taxon>Trifolium</taxon>
    </lineage>
</organism>
<feature type="non-terminal residue" evidence="1">
    <location>
        <position position="1"/>
    </location>
</feature>
<name>A0A392N8S0_9FABA</name>
<dbReference type="Proteomes" id="UP000265520">
    <property type="component" value="Unassembled WGS sequence"/>
</dbReference>
<dbReference type="EMBL" id="LXQA010031618">
    <property type="protein sequence ID" value="MCH96141.1"/>
    <property type="molecule type" value="Genomic_DNA"/>
</dbReference>
<evidence type="ECO:0000313" key="2">
    <source>
        <dbReference type="Proteomes" id="UP000265520"/>
    </source>
</evidence>
<reference evidence="1 2" key="1">
    <citation type="journal article" date="2018" name="Front. Plant Sci.">
        <title>Red Clover (Trifolium pratense) and Zigzag Clover (T. medium) - A Picture of Genomic Similarities and Differences.</title>
        <authorList>
            <person name="Dluhosova J."/>
            <person name="Istvanek J."/>
            <person name="Nedelnik J."/>
            <person name="Repkova J."/>
        </authorList>
    </citation>
    <scope>NUCLEOTIDE SEQUENCE [LARGE SCALE GENOMIC DNA]</scope>
    <source>
        <strain evidence="2">cv. 10/8</strain>
        <tissue evidence="1">Leaf</tissue>
    </source>
</reference>
<protein>
    <submittedName>
        <fullName evidence="1">Uncharacterized protein</fullName>
    </submittedName>
</protein>
<evidence type="ECO:0000313" key="1">
    <source>
        <dbReference type="EMBL" id="MCH96141.1"/>
    </source>
</evidence>
<proteinExistence type="predicted"/>
<keyword evidence="2" id="KW-1185">Reference proteome</keyword>
<sequence>AVGKQLKSHDCHKGQSFRCRALRYAEDRVLDGDM</sequence>
<accession>A0A392N8S0</accession>
<dbReference type="AlphaFoldDB" id="A0A392N8S0"/>